<name>A0A1I1L0J5_9BURK</name>
<keyword evidence="12" id="KW-1185">Reference proteome</keyword>
<keyword evidence="5" id="KW-0812">Transmembrane</keyword>
<organism evidence="11 12">
    <name type="scientific">Massilia yuzhufengensis</name>
    <dbReference type="NCBI Taxonomy" id="1164594"/>
    <lineage>
        <taxon>Bacteria</taxon>
        <taxon>Pseudomonadati</taxon>
        <taxon>Pseudomonadota</taxon>
        <taxon>Betaproteobacteria</taxon>
        <taxon>Burkholderiales</taxon>
        <taxon>Oxalobacteraceae</taxon>
        <taxon>Telluria group</taxon>
        <taxon>Massilia</taxon>
    </lineage>
</organism>
<keyword evidence="8" id="KW-0175">Coiled coil</keyword>
<dbReference type="Proteomes" id="UP000198639">
    <property type="component" value="Unassembled WGS sequence"/>
</dbReference>
<reference evidence="12" key="1">
    <citation type="submission" date="2016-10" db="EMBL/GenBank/DDBJ databases">
        <authorList>
            <person name="Varghese N."/>
            <person name="Submissions S."/>
        </authorList>
    </citation>
    <scope>NUCLEOTIDE SEQUENCE [LARGE SCALE GENOMIC DNA]</scope>
    <source>
        <strain evidence="12">CGMCC 1.12041</strain>
    </source>
</reference>
<dbReference type="AlphaFoldDB" id="A0A1I1L0J5"/>
<proteinExistence type="inferred from homology"/>
<evidence type="ECO:0000256" key="6">
    <source>
        <dbReference type="ARBA" id="ARBA00022989"/>
    </source>
</evidence>
<dbReference type="InterPro" id="IPR043604">
    <property type="entry name" value="DUF883_N"/>
</dbReference>
<dbReference type="InterPro" id="IPR043605">
    <property type="entry name" value="DUF883_C"/>
</dbReference>
<dbReference type="GO" id="GO:0043022">
    <property type="term" value="F:ribosome binding"/>
    <property type="evidence" value="ECO:0007669"/>
    <property type="project" value="InterPro"/>
</dbReference>
<keyword evidence="4" id="KW-0997">Cell inner membrane</keyword>
<dbReference type="Pfam" id="PF05957">
    <property type="entry name" value="DUF883"/>
    <property type="match status" value="1"/>
</dbReference>
<keyword evidence="7" id="KW-0472">Membrane</keyword>
<evidence type="ECO:0000313" key="11">
    <source>
        <dbReference type="EMBL" id="SFC66586.1"/>
    </source>
</evidence>
<keyword evidence="3" id="KW-1003">Cell membrane</keyword>
<accession>A0A1I1L0J5</accession>
<evidence type="ECO:0000259" key="10">
    <source>
        <dbReference type="Pfam" id="PF19029"/>
    </source>
</evidence>
<evidence type="ECO:0000256" key="2">
    <source>
        <dbReference type="ARBA" id="ARBA00010423"/>
    </source>
</evidence>
<evidence type="ECO:0000256" key="1">
    <source>
        <dbReference type="ARBA" id="ARBA00004377"/>
    </source>
</evidence>
<feature type="domain" description="DUF883" evidence="9">
    <location>
        <begin position="13"/>
        <end position="63"/>
    </location>
</feature>
<comment type="similarity">
    <text evidence="2">Belongs to the ElaB/YgaM/YqjD family.</text>
</comment>
<sequence length="106" mass="11594">MMEKIPTQTGTRDQLLSDLKTVVHDAEAWLRNSGHLTGDELKAAKAKFEQTLASAKEGLSEYQQTVVEKTKEAAKATDEYVHENPWKSVGLGAAVGVVIGMLIARR</sequence>
<comment type="subcellular location">
    <subcellularLocation>
        <location evidence="1">Cell inner membrane</location>
        <topology evidence="1">Single-pass membrane protein</topology>
    </subcellularLocation>
</comment>
<keyword evidence="6" id="KW-1133">Transmembrane helix</keyword>
<dbReference type="PANTHER" id="PTHR35893:SF3">
    <property type="entry name" value="INNER MEMBRANE PROTEIN"/>
    <property type="match status" value="1"/>
</dbReference>
<dbReference type="EMBL" id="FOLD01000008">
    <property type="protein sequence ID" value="SFC66586.1"/>
    <property type="molecule type" value="Genomic_DNA"/>
</dbReference>
<feature type="domain" description="DUF883" evidence="10">
    <location>
        <begin position="77"/>
        <end position="106"/>
    </location>
</feature>
<evidence type="ECO:0000256" key="5">
    <source>
        <dbReference type="ARBA" id="ARBA00022692"/>
    </source>
</evidence>
<evidence type="ECO:0000256" key="8">
    <source>
        <dbReference type="SAM" id="Coils"/>
    </source>
</evidence>
<dbReference type="RefSeq" id="WP_091874246.1">
    <property type="nucleotide sequence ID" value="NZ_FOLD01000008.1"/>
</dbReference>
<evidence type="ECO:0000259" key="9">
    <source>
        <dbReference type="Pfam" id="PF05957"/>
    </source>
</evidence>
<evidence type="ECO:0000256" key="3">
    <source>
        <dbReference type="ARBA" id="ARBA00022475"/>
    </source>
</evidence>
<dbReference type="PANTHER" id="PTHR35893">
    <property type="entry name" value="INNER MEMBRANE PROTEIN-RELATED"/>
    <property type="match status" value="1"/>
</dbReference>
<dbReference type="GO" id="GO:0005886">
    <property type="term" value="C:plasma membrane"/>
    <property type="evidence" value="ECO:0007669"/>
    <property type="project" value="UniProtKB-SubCell"/>
</dbReference>
<evidence type="ECO:0000313" key="12">
    <source>
        <dbReference type="Proteomes" id="UP000198639"/>
    </source>
</evidence>
<dbReference type="InterPro" id="IPR010279">
    <property type="entry name" value="YqjD/ElaB"/>
</dbReference>
<feature type="coiled-coil region" evidence="8">
    <location>
        <begin position="45"/>
        <end position="79"/>
    </location>
</feature>
<dbReference type="OrthoDB" id="9181874at2"/>
<gene>
    <name evidence="11" type="ORF">SAMN05216204_108167</name>
</gene>
<dbReference type="STRING" id="1164594.SAMN05216204_108167"/>
<dbReference type="Pfam" id="PF19029">
    <property type="entry name" value="DUF883_C"/>
    <property type="match status" value="1"/>
</dbReference>
<evidence type="ECO:0000256" key="4">
    <source>
        <dbReference type="ARBA" id="ARBA00022519"/>
    </source>
</evidence>
<protein>
    <submittedName>
        <fullName evidence="11">Membrane-anchored ribosome-binding protein, inhibits growth in stationary phase, ElaB/YqjD/DUF883 family</fullName>
    </submittedName>
</protein>
<evidence type="ECO:0000256" key="7">
    <source>
        <dbReference type="ARBA" id="ARBA00023136"/>
    </source>
</evidence>